<dbReference type="InterPro" id="IPR050291">
    <property type="entry name" value="CDF_Transporter"/>
</dbReference>
<dbReference type="PANTHER" id="PTHR43840">
    <property type="entry name" value="MITOCHONDRIAL METAL TRANSPORTER 1-RELATED"/>
    <property type="match status" value="1"/>
</dbReference>
<protein>
    <submittedName>
        <fullName evidence="10">Cation efflux family protein</fullName>
    </submittedName>
</protein>
<dbReference type="SUPFAM" id="SSF161111">
    <property type="entry name" value="Cation efflux protein transmembrane domain-like"/>
    <property type="match status" value="1"/>
</dbReference>
<evidence type="ECO:0000256" key="5">
    <source>
        <dbReference type="ARBA" id="ARBA00022989"/>
    </source>
</evidence>
<feature type="transmembrane region" description="Helical" evidence="7">
    <location>
        <begin position="98"/>
        <end position="118"/>
    </location>
</feature>
<evidence type="ECO:0000256" key="1">
    <source>
        <dbReference type="ARBA" id="ARBA00004141"/>
    </source>
</evidence>
<comment type="subcellular location">
    <subcellularLocation>
        <location evidence="1">Membrane</location>
        <topology evidence="1">Multi-pass membrane protein</topology>
    </subcellularLocation>
</comment>
<comment type="similarity">
    <text evidence="2">Belongs to the cation diffusion facilitator (CDF) transporter (TC 2.A.4) family.</text>
</comment>
<evidence type="ECO:0000256" key="2">
    <source>
        <dbReference type="ARBA" id="ARBA00008114"/>
    </source>
</evidence>
<dbReference type="KEGG" id="pcat:Pcatena_13910"/>
<evidence type="ECO:0000256" key="7">
    <source>
        <dbReference type="SAM" id="Phobius"/>
    </source>
</evidence>
<keyword evidence="5 7" id="KW-1133">Transmembrane helix</keyword>
<dbReference type="EMBL" id="AP019367">
    <property type="protein sequence ID" value="BBH50804.1"/>
    <property type="molecule type" value="Genomic_DNA"/>
</dbReference>
<feature type="domain" description="Cation efflux protein cytoplasmic" evidence="9">
    <location>
        <begin position="230"/>
        <end position="306"/>
    </location>
</feature>
<dbReference type="InterPro" id="IPR002524">
    <property type="entry name" value="Cation_efflux"/>
</dbReference>
<dbReference type="InterPro" id="IPR027469">
    <property type="entry name" value="Cation_efflux_TMD_sf"/>
</dbReference>
<evidence type="ECO:0000259" key="8">
    <source>
        <dbReference type="Pfam" id="PF01545"/>
    </source>
</evidence>
<dbReference type="NCBIfam" id="TIGR01297">
    <property type="entry name" value="CDF"/>
    <property type="match status" value="1"/>
</dbReference>
<organism evidence="10 11">
    <name type="scientific">Parolsenella catena</name>
    <dbReference type="NCBI Taxonomy" id="2003188"/>
    <lineage>
        <taxon>Bacteria</taxon>
        <taxon>Bacillati</taxon>
        <taxon>Actinomycetota</taxon>
        <taxon>Coriobacteriia</taxon>
        <taxon>Coriobacteriales</taxon>
        <taxon>Atopobiaceae</taxon>
        <taxon>Parolsenella</taxon>
    </lineage>
</organism>
<dbReference type="GO" id="GO:0016020">
    <property type="term" value="C:membrane"/>
    <property type="evidence" value="ECO:0007669"/>
    <property type="project" value="UniProtKB-SubCell"/>
</dbReference>
<feature type="transmembrane region" description="Helical" evidence="7">
    <location>
        <begin position="133"/>
        <end position="151"/>
    </location>
</feature>
<evidence type="ECO:0000259" key="9">
    <source>
        <dbReference type="Pfam" id="PF16916"/>
    </source>
</evidence>
<dbReference type="InterPro" id="IPR036837">
    <property type="entry name" value="Cation_efflux_CTD_sf"/>
</dbReference>
<feature type="transmembrane region" description="Helical" evidence="7">
    <location>
        <begin position="28"/>
        <end position="46"/>
    </location>
</feature>
<dbReference type="SUPFAM" id="SSF160240">
    <property type="entry name" value="Cation efflux protein cytoplasmic domain-like"/>
    <property type="match status" value="1"/>
</dbReference>
<evidence type="ECO:0000313" key="10">
    <source>
        <dbReference type="EMBL" id="BBH50804.1"/>
    </source>
</evidence>
<dbReference type="Gene3D" id="3.30.70.1350">
    <property type="entry name" value="Cation efflux protein, cytoplasmic domain"/>
    <property type="match status" value="1"/>
</dbReference>
<accession>A0A3G9K851</accession>
<dbReference type="GO" id="GO:0008324">
    <property type="term" value="F:monoatomic cation transmembrane transporter activity"/>
    <property type="evidence" value="ECO:0007669"/>
    <property type="project" value="InterPro"/>
</dbReference>
<keyword evidence="3" id="KW-0813">Transport</keyword>
<dbReference type="InterPro" id="IPR027470">
    <property type="entry name" value="Cation_efflux_CTD"/>
</dbReference>
<keyword evidence="4 7" id="KW-0812">Transmembrane</keyword>
<name>A0A3G9K851_9ACTN</name>
<evidence type="ECO:0000256" key="4">
    <source>
        <dbReference type="ARBA" id="ARBA00022692"/>
    </source>
</evidence>
<dbReference type="FunFam" id="1.20.1510.10:FF:000006">
    <property type="entry name" value="Divalent cation efflux transporter"/>
    <property type="match status" value="1"/>
</dbReference>
<sequence length="324" mass="34332">MFAMTDWLSRLFVKNCGRVNDPEVRTSYGLMAGVVGIVCNVALCLAKGAIGLASGSVSIVADALNNLSDASSNIVTLAGFKLASKPADKGHPYGHGRFEYLAGLVVAVLVTAVGVELVRSGIERIIDPQPVEFGLPVVVVMLLSIAVKTWMMGFNRTIGRRIESETLEATAVDSRNDAISTLTVLACSAASYATNVQLDGWVALGVGAFVLVSGLGLVRDTVNPLLGQAPSEEVVNRVHEIILGKPGVLGMHDLMIHDYGPGRKFGSAHVEMPASGDPVCIHALLDDIEKEVERELGIVLTLHYDPIACDDVRPRPEGRGKLVG</sequence>
<dbReference type="Pfam" id="PF01545">
    <property type="entry name" value="Cation_efflux"/>
    <property type="match status" value="1"/>
</dbReference>
<dbReference type="AlphaFoldDB" id="A0A3G9K851"/>
<gene>
    <name evidence="10" type="ORF">Pcatena_13910</name>
</gene>
<keyword evidence="6 7" id="KW-0472">Membrane</keyword>
<dbReference type="PANTHER" id="PTHR43840:SF15">
    <property type="entry name" value="MITOCHONDRIAL METAL TRANSPORTER 1-RELATED"/>
    <property type="match status" value="1"/>
</dbReference>
<reference evidence="11" key="1">
    <citation type="submission" date="2018-11" db="EMBL/GenBank/DDBJ databases">
        <title>Comparative genomics of Parolsenella catena and Libanicoccus massiliensis: Reclassification of Libanicoccus massiliensis as Parolsenella massiliensis comb. nov.</title>
        <authorList>
            <person name="Sakamoto M."/>
            <person name="Ikeyama N."/>
            <person name="Murakami T."/>
            <person name="Mori H."/>
            <person name="Yuki M."/>
            <person name="Ohkuma M."/>
        </authorList>
    </citation>
    <scope>NUCLEOTIDE SEQUENCE [LARGE SCALE GENOMIC DNA]</scope>
    <source>
        <strain evidence="11">JCM 31932</strain>
    </source>
</reference>
<dbReference type="Proteomes" id="UP000273154">
    <property type="component" value="Chromosome"/>
</dbReference>
<evidence type="ECO:0000313" key="11">
    <source>
        <dbReference type="Proteomes" id="UP000273154"/>
    </source>
</evidence>
<dbReference type="InterPro" id="IPR058533">
    <property type="entry name" value="Cation_efflux_TM"/>
</dbReference>
<evidence type="ECO:0000256" key="3">
    <source>
        <dbReference type="ARBA" id="ARBA00022448"/>
    </source>
</evidence>
<feature type="domain" description="Cation efflux protein transmembrane" evidence="8">
    <location>
        <begin position="35"/>
        <end position="226"/>
    </location>
</feature>
<dbReference type="Pfam" id="PF16916">
    <property type="entry name" value="ZT_dimer"/>
    <property type="match status" value="1"/>
</dbReference>
<dbReference type="Gene3D" id="1.20.1510.10">
    <property type="entry name" value="Cation efflux protein transmembrane domain"/>
    <property type="match status" value="1"/>
</dbReference>
<keyword evidence="11" id="KW-1185">Reference proteome</keyword>
<proteinExistence type="inferred from homology"/>
<evidence type="ECO:0000256" key="6">
    <source>
        <dbReference type="ARBA" id="ARBA00023136"/>
    </source>
</evidence>